<keyword evidence="2" id="KW-1185">Reference proteome</keyword>
<dbReference type="EMBL" id="BGZK01000648">
    <property type="protein sequence ID" value="GBP54479.1"/>
    <property type="molecule type" value="Genomic_DNA"/>
</dbReference>
<accession>A0A4C1WWC5</accession>
<dbReference type="Proteomes" id="UP000299102">
    <property type="component" value="Unassembled WGS sequence"/>
</dbReference>
<organism evidence="1 2">
    <name type="scientific">Eumeta variegata</name>
    <name type="common">Bagworm moth</name>
    <name type="synonym">Eumeta japonica</name>
    <dbReference type="NCBI Taxonomy" id="151549"/>
    <lineage>
        <taxon>Eukaryota</taxon>
        <taxon>Metazoa</taxon>
        <taxon>Ecdysozoa</taxon>
        <taxon>Arthropoda</taxon>
        <taxon>Hexapoda</taxon>
        <taxon>Insecta</taxon>
        <taxon>Pterygota</taxon>
        <taxon>Neoptera</taxon>
        <taxon>Endopterygota</taxon>
        <taxon>Lepidoptera</taxon>
        <taxon>Glossata</taxon>
        <taxon>Ditrysia</taxon>
        <taxon>Tineoidea</taxon>
        <taxon>Psychidae</taxon>
        <taxon>Oiketicinae</taxon>
        <taxon>Eumeta</taxon>
    </lineage>
</organism>
<proteinExistence type="predicted"/>
<evidence type="ECO:0000313" key="1">
    <source>
        <dbReference type="EMBL" id="GBP54479.1"/>
    </source>
</evidence>
<evidence type="ECO:0000313" key="2">
    <source>
        <dbReference type="Proteomes" id="UP000299102"/>
    </source>
</evidence>
<dbReference type="AlphaFoldDB" id="A0A4C1WWC5"/>
<gene>
    <name evidence="1" type="ORF">EVAR_47348_1</name>
</gene>
<protein>
    <submittedName>
        <fullName evidence="1">Uncharacterized protein</fullName>
    </submittedName>
</protein>
<comment type="caution">
    <text evidence="1">The sequence shown here is derived from an EMBL/GenBank/DDBJ whole genome shotgun (WGS) entry which is preliminary data.</text>
</comment>
<sequence>MRYAFREVDGAPASPVDGAVVVPTTTAPTKARLRGNSIQFGGAVGLARAVGGFARGRVIFRWIIFHTSQGQVFRLHKRTKRTPAPPPARSHPSRLAELTLTPRHQMFTADFEQNSRDFDDSLQNSALSAPVSRRRSCAVFRFTPKEWSSGPAPDAAQRRHFPTQFTGSGAQVSGQPAPALPARATEPTIRFYDVESPLPLILWGTCKELMHIPTHEFIN</sequence>
<name>A0A4C1WWC5_EUMVA</name>
<reference evidence="1 2" key="1">
    <citation type="journal article" date="2019" name="Commun. Biol.">
        <title>The bagworm genome reveals a unique fibroin gene that provides high tensile strength.</title>
        <authorList>
            <person name="Kono N."/>
            <person name="Nakamura H."/>
            <person name="Ohtoshi R."/>
            <person name="Tomita M."/>
            <person name="Numata K."/>
            <person name="Arakawa K."/>
        </authorList>
    </citation>
    <scope>NUCLEOTIDE SEQUENCE [LARGE SCALE GENOMIC DNA]</scope>
</reference>